<feature type="region of interest" description="Disordered" evidence="6">
    <location>
        <begin position="1"/>
        <end position="65"/>
    </location>
</feature>
<keyword evidence="9" id="KW-1185">Reference proteome</keyword>
<feature type="compositionally biased region" description="Low complexity" evidence="6">
    <location>
        <begin position="23"/>
        <end position="34"/>
    </location>
</feature>
<dbReference type="PANTHER" id="PTHR31221">
    <property type="entry name" value="WRKY TRANSCRIPTION FACTOR PROTEIN 1-RELATED"/>
    <property type="match status" value="1"/>
</dbReference>
<dbReference type="SMR" id="A0A843V1N7"/>
<evidence type="ECO:0000313" key="9">
    <source>
        <dbReference type="Proteomes" id="UP000652761"/>
    </source>
</evidence>
<dbReference type="AlphaFoldDB" id="A0A843V1N7"/>
<dbReference type="Pfam" id="PF03106">
    <property type="entry name" value="WRKY"/>
    <property type="match status" value="1"/>
</dbReference>
<reference evidence="8" key="1">
    <citation type="submission" date="2017-07" db="EMBL/GenBank/DDBJ databases">
        <title>Taro Niue Genome Assembly and Annotation.</title>
        <authorList>
            <person name="Atibalentja N."/>
            <person name="Keating K."/>
            <person name="Fields C.J."/>
        </authorList>
    </citation>
    <scope>NUCLEOTIDE SEQUENCE</scope>
    <source>
        <strain evidence="8">Niue_2</strain>
        <tissue evidence="8">Leaf</tissue>
    </source>
</reference>
<dbReference type="InterPro" id="IPR044810">
    <property type="entry name" value="WRKY_plant"/>
</dbReference>
<dbReference type="SUPFAM" id="SSF118290">
    <property type="entry name" value="WRKY DNA-binding domain"/>
    <property type="match status" value="1"/>
</dbReference>
<evidence type="ECO:0000259" key="7">
    <source>
        <dbReference type="PROSITE" id="PS50811"/>
    </source>
</evidence>
<accession>A0A843V1N7</accession>
<dbReference type="SMART" id="SM00774">
    <property type="entry name" value="WRKY"/>
    <property type="match status" value="1"/>
</dbReference>
<dbReference type="GO" id="GO:0043565">
    <property type="term" value="F:sequence-specific DNA binding"/>
    <property type="evidence" value="ECO:0007669"/>
    <property type="project" value="InterPro"/>
</dbReference>
<evidence type="ECO:0000256" key="3">
    <source>
        <dbReference type="ARBA" id="ARBA00023125"/>
    </source>
</evidence>
<evidence type="ECO:0000313" key="8">
    <source>
        <dbReference type="EMBL" id="MQL89026.1"/>
    </source>
</evidence>
<comment type="subcellular location">
    <subcellularLocation>
        <location evidence="1">Nucleus</location>
    </subcellularLocation>
</comment>
<evidence type="ECO:0000256" key="4">
    <source>
        <dbReference type="ARBA" id="ARBA00023163"/>
    </source>
</evidence>
<dbReference type="EMBL" id="NMUH01001111">
    <property type="protein sequence ID" value="MQL89026.1"/>
    <property type="molecule type" value="Genomic_DNA"/>
</dbReference>
<feature type="domain" description="WRKY" evidence="7">
    <location>
        <begin position="157"/>
        <end position="222"/>
    </location>
</feature>
<keyword evidence="3" id="KW-0238">DNA-binding</keyword>
<comment type="caution">
    <text evidence="8">The sequence shown here is derived from an EMBL/GenBank/DDBJ whole genome shotgun (WGS) entry which is preliminary data.</text>
</comment>
<evidence type="ECO:0000256" key="5">
    <source>
        <dbReference type="ARBA" id="ARBA00023242"/>
    </source>
</evidence>
<dbReference type="Proteomes" id="UP000652761">
    <property type="component" value="Unassembled WGS sequence"/>
</dbReference>
<dbReference type="InterPro" id="IPR036576">
    <property type="entry name" value="WRKY_dom_sf"/>
</dbReference>
<keyword evidence="2" id="KW-0805">Transcription regulation</keyword>
<dbReference type="InterPro" id="IPR003657">
    <property type="entry name" value="WRKY_dom"/>
</dbReference>
<proteinExistence type="predicted"/>
<sequence>MFSLEDHQGGVGNSSHMVFYTQPSPSHPTSSFSPYGYQHSLRALKNPSSSSSSAAGADGHHLRDDPLIMAPKHRDEGSDGGGPLEFGAPTMPRSTACLWSWDEAGGSGSKRSSAIDGENHSSCNNNRSSLSVAAIKMKKVKARRKVREPRFCFKTMSDIDVLDDGYKWRKYGQKVVKNTQHPRSYYRCTQDNCRVKKRVERLAEDPRMVITTYEGRHVHSPSRDEDEPKPSAQINFFW</sequence>
<organism evidence="8 9">
    <name type="scientific">Colocasia esculenta</name>
    <name type="common">Wild taro</name>
    <name type="synonym">Arum esculentum</name>
    <dbReference type="NCBI Taxonomy" id="4460"/>
    <lineage>
        <taxon>Eukaryota</taxon>
        <taxon>Viridiplantae</taxon>
        <taxon>Streptophyta</taxon>
        <taxon>Embryophyta</taxon>
        <taxon>Tracheophyta</taxon>
        <taxon>Spermatophyta</taxon>
        <taxon>Magnoliopsida</taxon>
        <taxon>Liliopsida</taxon>
        <taxon>Araceae</taxon>
        <taxon>Aroideae</taxon>
        <taxon>Colocasieae</taxon>
        <taxon>Colocasia</taxon>
    </lineage>
</organism>
<dbReference type="OrthoDB" id="1842836at2759"/>
<protein>
    <recommendedName>
        <fullName evidence="7">WRKY domain-containing protein</fullName>
    </recommendedName>
</protein>
<keyword evidence="5" id="KW-0539">Nucleus</keyword>
<dbReference type="GO" id="GO:0005634">
    <property type="term" value="C:nucleus"/>
    <property type="evidence" value="ECO:0007669"/>
    <property type="project" value="UniProtKB-SubCell"/>
</dbReference>
<evidence type="ECO:0000256" key="2">
    <source>
        <dbReference type="ARBA" id="ARBA00023015"/>
    </source>
</evidence>
<evidence type="ECO:0000256" key="1">
    <source>
        <dbReference type="ARBA" id="ARBA00004123"/>
    </source>
</evidence>
<evidence type="ECO:0000256" key="6">
    <source>
        <dbReference type="SAM" id="MobiDB-lite"/>
    </source>
</evidence>
<dbReference type="Gene3D" id="2.20.25.80">
    <property type="entry name" value="WRKY domain"/>
    <property type="match status" value="1"/>
</dbReference>
<dbReference type="PROSITE" id="PS50811">
    <property type="entry name" value="WRKY"/>
    <property type="match status" value="1"/>
</dbReference>
<dbReference type="PANTHER" id="PTHR31221:SF17">
    <property type="entry name" value="WRKY TRANSCRIPTION FACTOR 13-RELATED"/>
    <property type="match status" value="1"/>
</dbReference>
<dbReference type="GO" id="GO:0003700">
    <property type="term" value="F:DNA-binding transcription factor activity"/>
    <property type="evidence" value="ECO:0007669"/>
    <property type="project" value="InterPro"/>
</dbReference>
<keyword evidence="4" id="KW-0804">Transcription</keyword>
<gene>
    <name evidence="8" type="ORF">Taro_021604</name>
</gene>
<dbReference type="FunFam" id="2.20.25.80:FF:000003">
    <property type="entry name" value="WRKY transcription factor 57"/>
    <property type="match status" value="1"/>
</dbReference>
<name>A0A843V1N7_COLES</name>